<dbReference type="Gene3D" id="3.40.50.300">
    <property type="entry name" value="P-loop containing nucleotide triphosphate hydrolases"/>
    <property type="match status" value="1"/>
</dbReference>
<feature type="coiled-coil region" evidence="3">
    <location>
        <begin position="223"/>
        <end position="254"/>
    </location>
</feature>
<dbReference type="EMBL" id="JAACFV010000047">
    <property type="protein sequence ID" value="KAF7508977.1"/>
    <property type="molecule type" value="Genomic_DNA"/>
</dbReference>
<keyword evidence="2" id="KW-0040">ANK repeat</keyword>
<feature type="compositionally biased region" description="Basic and acidic residues" evidence="4">
    <location>
        <begin position="44"/>
        <end position="57"/>
    </location>
</feature>
<proteinExistence type="predicted"/>
<dbReference type="SUPFAM" id="SSF48403">
    <property type="entry name" value="Ankyrin repeat"/>
    <property type="match status" value="1"/>
</dbReference>
<dbReference type="InterPro" id="IPR027417">
    <property type="entry name" value="P-loop_NTPase"/>
</dbReference>
<keyword evidence="7" id="KW-1185">Reference proteome</keyword>
<dbReference type="PANTHER" id="PTHR10039">
    <property type="entry name" value="AMELOGENIN"/>
    <property type="match status" value="1"/>
</dbReference>
<dbReference type="SUPFAM" id="SSF52540">
    <property type="entry name" value="P-loop containing nucleoside triphosphate hydrolases"/>
    <property type="match status" value="1"/>
</dbReference>
<comment type="caution">
    <text evidence="6">The sequence shown here is derived from an EMBL/GenBank/DDBJ whole genome shotgun (WGS) entry which is preliminary data.</text>
</comment>
<evidence type="ECO:0000256" key="4">
    <source>
        <dbReference type="SAM" id="MobiDB-lite"/>
    </source>
</evidence>
<evidence type="ECO:0000313" key="6">
    <source>
        <dbReference type="EMBL" id="KAF7508977.1"/>
    </source>
</evidence>
<dbReference type="InterPro" id="IPR036770">
    <property type="entry name" value="Ankyrin_rpt-contain_sf"/>
</dbReference>
<feature type="repeat" description="ANK" evidence="2">
    <location>
        <begin position="1209"/>
        <end position="1241"/>
    </location>
</feature>
<accession>A0A8H7E4E5</accession>
<feature type="compositionally biased region" description="Polar residues" evidence="4">
    <location>
        <begin position="30"/>
        <end position="39"/>
    </location>
</feature>
<evidence type="ECO:0000256" key="2">
    <source>
        <dbReference type="PROSITE-ProRule" id="PRU00023"/>
    </source>
</evidence>
<dbReference type="Gene3D" id="1.25.40.20">
    <property type="entry name" value="Ankyrin repeat-containing domain"/>
    <property type="match status" value="1"/>
</dbReference>
<name>A0A8H7E4E5_9EURO</name>
<feature type="compositionally biased region" description="Basic and acidic residues" evidence="4">
    <location>
        <begin position="140"/>
        <end position="149"/>
    </location>
</feature>
<keyword evidence="1" id="KW-0677">Repeat</keyword>
<gene>
    <name evidence="6" type="ORF">GJ744_008533</name>
</gene>
<feature type="compositionally biased region" description="Low complexity" evidence="4">
    <location>
        <begin position="121"/>
        <end position="138"/>
    </location>
</feature>
<feature type="compositionally biased region" description="Basic and acidic residues" evidence="4">
    <location>
        <begin position="91"/>
        <end position="101"/>
    </location>
</feature>
<evidence type="ECO:0000313" key="7">
    <source>
        <dbReference type="Proteomes" id="UP000606974"/>
    </source>
</evidence>
<feature type="domain" description="Nephrocystin 3-like N-terminal" evidence="5">
    <location>
        <begin position="444"/>
        <end position="620"/>
    </location>
</feature>
<feature type="region of interest" description="Disordered" evidence="4">
    <location>
        <begin position="21"/>
        <end position="196"/>
    </location>
</feature>
<dbReference type="PROSITE" id="PS50297">
    <property type="entry name" value="ANK_REP_REGION"/>
    <property type="match status" value="1"/>
</dbReference>
<organism evidence="6 7">
    <name type="scientific">Endocarpon pusillum</name>
    <dbReference type="NCBI Taxonomy" id="364733"/>
    <lineage>
        <taxon>Eukaryota</taxon>
        <taxon>Fungi</taxon>
        <taxon>Dikarya</taxon>
        <taxon>Ascomycota</taxon>
        <taxon>Pezizomycotina</taxon>
        <taxon>Eurotiomycetes</taxon>
        <taxon>Chaetothyriomycetidae</taxon>
        <taxon>Verrucariales</taxon>
        <taxon>Verrucariaceae</taxon>
        <taxon>Endocarpon</taxon>
    </lineage>
</organism>
<dbReference type="InterPro" id="IPR056884">
    <property type="entry name" value="NPHP3-like_N"/>
</dbReference>
<sequence length="1439" mass="164123">MQNLVPKVKNCFANPCVRSTAVDDAESHSRNQVASSASRATRPHFQEATETNPRERVTSSSSQSFSTTIPRAEEQRFNVKASSLSSSSSPEVKKDIPRYKELSSNNLAASSSSPQARGHTASSKKSSSSNSLASSSSLDARTRAPRLKESNSSSSVASSSSQKVPTPKQGSGALSAGNVLSLSPSPVGQSQTHGPKDSWAMAMKELKEKYPEEHERFLRIYRAEEVTLSKEELRKKIKEQAHQLKARKERFLKRSTMAINAMKVLERTVMSGARIEPTGGAAVACAAVFTGMQIASNRIEQEDSIPTILLEIISIHEEWKAYEQRSLTYDHHLGPASQALRINLVDLYVQIMILLGSIAHYRQRSEVGKIGRAIISEPEQWKKQLDRVKAIDKRCAGEKANIKEGEDFQKQNARLLNWISTVDPSYQHQEILDKTKVGTLYSQCGRWLIDGPEYKKWRDGPSGRNPETLWLHGTVGTGKTTLMSAVIQDLHKIPLLRTRLVWHYCSRANMSAENYNSVSVLRSIVRQMAWVPNTNSIAEPIDAIYNRLKLNRPDYGQLSPEDCVRLIKQVAKGAREEPHRIRFRIIIDALDECNDAQNLLEYLYQAKESCGNIFFMFSSRPDVQIPPCSLPAAMVNIEAQKTLKDMRFFIRNDIQRKNTKLPGNKRSELEDILLKELCERAGGMFRWTQLQLEDFLPSTQNPRKLRSKGDFYKRIQDLRERAGIENLDQVYKRIYEANTPADHPSREDAEKAFRILLCCFRPLSLDQLAQATLLEEYGEESSESRRAYILDICCNFIIESHSVVQFAHVSARDYLESRKIAGVNEFDAVKQHAQAALSSLWFCESNCGEILKHIKGQRIEWIEYSQLERSLPVKLRFGLYAAMEWAEHASKFPAAVRTREGLSSQIARFLFSRSFRDWQILTIRLEFGYAKIFDCLVPRSNDETLVPSQPNPLLLISAFGFSECLEFDDINRNFSSDCMKPVCSKALFMACRYGHAELVSKILIELPKHVSANRVDLDILRAWEVFCMFHKNDEINESEIVSTFLEHGGIRQKPVVHQVLKVAAVNGHLGVLEKVVRRMTDEYEMREVRQIMSQNDYILLTFEPKEFDQYHRILEFFLDVICERKADGTIQLSNLKDVYVYGHSLGETILFNASNAGFQAFQLMTEKFKVPLNARDREGNTALHCTPSTEVANYILRKEKSMLSARNSEGYTPIITALLKGNLEVWQTLLRHGAKTHEGTRNGRTGLHLLSMRETWEAMHSDDYRVFLDYYLKQGLAGFKDNEGNTALHLVELRSLWDWMGETLLARNNNGEAAVEKMLSQVSEWEVIQENPPGRPPLAIETEWVGPQHHRIIIHLMEELRQEERKRLLDEDQRQRVVDLCYLLREHTGYDDSNAAENLRQEMQEGDEILLGYLEKQAEFGWRLPIRSMPRDTKTMLAT</sequence>
<evidence type="ECO:0000259" key="5">
    <source>
        <dbReference type="Pfam" id="PF24883"/>
    </source>
</evidence>
<feature type="compositionally biased region" description="Low complexity" evidence="4">
    <location>
        <begin position="102"/>
        <end position="113"/>
    </location>
</feature>
<feature type="compositionally biased region" description="Polar residues" evidence="4">
    <location>
        <begin position="178"/>
        <end position="193"/>
    </location>
</feature>
<dbReference type="InterPro" id="IPR002110">
    <property type="entry name" value="Ankyrin_rpt"/>
</dbReference>
<keyword evidence="3" id="KW-0175">Coiled coil</keyword>
<evidence type="ECO:0000256" key="1">
    <source>
        <dbReference type="ARBA" id="ARBA00022737"/>
    </source>
</evidence>
<feature type="compositionally biased region" description="Low complexity" evidence="4">
    <location>
        <begin position="150"/>
        <end position="161"/>
    </location>
</feature>
<dbReference type="Proteomes" id="UP000606974">
    <property type="component" value="Unassembled WGS sequence"/>
</dbReference>
<dbReference type="Pfam" id="PF24883">
    <property type="entry name" value="NPHP3_N"/>
    <property type="match status" value="1"/>
</dbReference>
<reference evidence="6" key="1">
    <citation type="submission" date="2020-02" db="EMBL/GenBank/DDBJ databases">
        <authorList>
            <person name="Palmer J.M."/>
        </authorList>
    </citation>
    <scope>NUCLEOTIDE SEQUENCE</scope>
    <source>
        <strain evidence="6">EPUS1.4</strain>
        <tissue evidence="6">Thallus</tissue>
    </source>
</reference>
<evidence type="ECO:0000256" key="3">
    <source>
        <dbReference type="SAM" id="Coils"/>
    </source>
</evidence>
<protein>
    <recommendedName>
        <fullName evidence="5">Nephrocystin 3-like N-terminal domain-containing protein</fullName>
    </recommendedName>
</protein>
<dbReference type="PANTHER" id="PTHR10039:SF16">
    <property type="entry name" value="GPI INOSITOL-DEACYLASE"/>
    <property type="match status" value="1"/>
</dbReference>
<dbReference type="OrthoDB" id="7464126at2759"/>
<dbReference type="PROSITE" id="PS50088">
    <property type="entry name" value="ANK_REPEAT"/>
    <property type="match status" value="1"/>
</dbReference>
<feature type="compositionally biased region" description="Low complexity" evidence="4">
    <location>
        <begin position="58"/>
        <end position="68"/>
    </location>
</feature>